<accession>A0A9Q9AT78</accession>
<evidence type="ECO:0000313" key="3">
    <source>
        <dbReference type="Proteomes" id="UP001056384"/>
    </source>
</evidence>
<feature type="compositionally biased region" description="Basic and acidic residues" evidence="1">
    <location>
        <begin position="155"/>
        <end position="164"/>
    </location>
</feature>
<organism evidence="2 3">
    <name type="scientific">Septoria linicola</name>
    <dbReference type="NCBI Taxonomy" id="215465"/>
    <lineage>
        <taxon>Eukaryota</taxon>
        <taxon>Fungi</taxon>
        <taxon>Dikarya</taxon>
        <taxon>Ascomycota</taxon>
        <taxon>Pezizomycotina</taxon>
        <taxon>Dothideomycetes</taxon>
        <taxon>Dothideomycetidae</taxon>
        <taxon>Mycosphaerellales</taxon>
        <taxon>Mycosphaerellaceae</taxon>
        <taxon>Septoria</taxon>
    </lineage>
</organism>
<protein>
    <submittedName>
        <fullName evidence="2">Uncharacterized protein</fullName>
    </submittedName>
</protein>
<sequence>MHQRDNKGYTPSTSTSSSAAGYTPSTTSSTSISVGTAAPTQLISMIAPLDKKVGQIEAQLYQAQGQLRELDPTNPLALQSDANAKYGHTGSKAKANIQREEESDLSRRQFPNGTSPLTFTVPAGATIESLSQKIIDLRKELIDSSTLLQSYRDLQKHQREHPYEAEQALGYGKGDTMTPERPHQPPSQEQSAQGDTVMGSTVGEKENGRGKSF</sequence>
<gene>
    <name evidence="2" type="ORF">Slin15195_G075530</name>
</gene>
<reference evidence="2" key="1">
    <citation type="submission" date="2022-06" db="EMBL/GenBank/DDBJ databases">
        <title>Complete genome sequences of two strains of the flax pathogen Septoria linicola.</title>
        <authorList>
            <person name="Lapalu N."/>
            <person name="Simon A."/>
            <person name="Demenou B."/>
            <person name="Paumier D."/>
            <person name="Guillot M.-P."/>
            <person name="Gout L."/>
            <person name="Valade R."/>
        </authorList>
    </citation>
    <scope>NUCLEOTIDE SEQUENCE</scope>
    <source>
        <strain evidence="2">SE15195</strain>
    </source>
</reference>
<keyword evidence="3" id="KW-1185">Reference proteome</keyword>
<dbReference type="AlphaFoldDB" id="A0A9Q9AT78"/>
<feature type="region of interest" description="Disordered" evidence="1">
    <location>
        <begin position="98"/>
        <end position="117"/>
    </location>
</feature>
<feature type="compositionally biased region" description="Basic and acidic residues" evidence="1">
    <location>
        <begin position="203"/>
        <end position="213"/>
    </location>
</feature>
<feature type="region of interest" description="Disordered" evidence="1">
    <location>
        <begin position="155"/>
        <end position="213"/>
    </location>
</feature>
<feature type="region of interest" description="Disordered" evidence="1">
    <location>
        <begin position="1"/>
        <end position="34"/>
    </location>
</feature>
<dbReference type="Proteomes" id="UP001056384">
    <property type="component" value="Chromosome 6"/>
</dbReference>
<name>A0A9Q9AT78_9PEZI</name>
<proteinExistence type="predicted"/>
<evidence type="ECO:0000256" key="1">
    <source>
        <dbReference type="SAM" id="MobiDB-lite"/>
    </source>
</evidence>
<feature type="compositionally biased region" description="Basic and acidic residues" evidence="1">
    <location>
        <begin position="98"/>
        <end position="107"/>
    </location>
</feature>
<dbReference type="EMBL" id="CP099423">
    <property type="protein sequence ID" value="USW54234.1"/>
    <property type="molecule type" value="Genomic_DNA"/>
</dbReference>
<feature type="compositionally biased region" description="Low complexity" evidence="1">
    <location>
        <begin position="8"/>
        <end position="31"/>
    </location>
</feature>
<evidence type="ECO:0000313" key="2">
    <source>
        <dbReference type="EMBL" id="USW54234.1"/>
    </source>
</evidence>